<feature type="domain" description="Fido" evidence="1">
    <location>
        <begin position="1"/>
        <end position="131"/>
    </location>
</feature>
<name>A0AAD7CR94_MYCRO</name>
<comment type="caution">
    <text evidence="2">The sequence shown here is derived from an EMBL/GenBank/DDBJ whole genome shotgun (WGS) entry which is preliminary data.</text>
</comment>
<organism evidence="2 3">
    <name type="scientific">Mycena rosella</name>
    <name type="common">Pink bonnet</name>
    <name type="synonym">Agaricus rosellus</name>
    <dbReference type="NCBI Taxonomy" id="1033263"/>
    <lineage>
        <taxon>Eukaryota</taxon>
        <taxon>Fungi</taxon>
        <taxon>Dikarya</taxon>
        <taxon>Basidiomycota</taxon>
        <taxon>Agaricomycotina</taxon>
        <taxon>Agaricomycetes</taxon>
        <taxon>Agaricomycetidae</taxon>
        <taxon>Agaricales</taxon>
        <taxon>Marasmiineae</taxon>
        <taxon>Mycenaceae</taxon>
        <taxon>Mycena</taxon>
    </lineage>
</organism>
<protein>
    <recommendedName>
        <fullName evidence="1">Fido domain-containing protein</fullName>
    </recommendedName>
</protein>
<keyword evidence="3" id="KW-1185">Reference proteome</keyword>
<gene>
    <name evidence="2" type="ORF">B0H17DRAFT_1021118</name>
</gene>
<dbReference type="InterPro" id="IPR036597">
    <property type="entry name" value="Fido-like_dom_sf"/>
</dbReference>
<proteinExistence type="predicted"/>
<evidence type="ECO:0000313" key="2">
    <source>
        <dbReference type="EMBL" id="KAJ7658410.1"/>
    </source>
</evidence>
<dbReference type="Pfam" id="PF02661">
    <property type="entry name" value="Fic"/>
    <property type="match status" value="1"/>
</dbReference>
<dbReference type="Gene3D" id="1.20.120.1870">
    <property type="entry name" value="Fic/DOC protein, Fido domain"/>
    <property type="match status" value="1"/>
</dbReference>
<dbReference type="InterPro" id="IPR003812">
    <property type="entry name" value="Fido"/>
</dbReference>
<evidence type="ECO:0000313" key="3">
    <source>
        <dbReference type="Proteomes" id="UP001221757"/>
    </source>
</evidence>
<evidence type="ECO:0000259" key="1">
    <source>
        <dbReference type="PROSITE" id="PS51459"/>
    </source>
</evidence>
<dbReference type="InterPro" id="IPR053737">
    <property type="entry name" value="Type_II_TA_Toxin"/>
</dbReference>
<reference evidence="2" key="1">
    <citation type="submission" date="2023-03" db="EMBL/GenBank/DDBJ databases">
        <title>Massive genome expansion in bonnet fungi (Mycena s.s.) driven by repeated elements and novel gene families across ecological guilds.</title>
        <authorList>
            <consortium name="Lawrence Berkeley National Laboratory"/>
            <person name="Harder C.B."/>
            <person name="Miyauchi S."/>
            <person name="Viragh M."/>
            <person name="Kuo A."/>
            <person name="Thoen E."/>
            <person name="Andreopoulos B."/>
            <person name="Lu D."/>
            <person name="Skrede I."/>
            <person name="Drula E."/>
            <person name="Henrissat B."/>
            <person name="Morin E."/>
            <person name="Kohler A."/>
            <person name="Barry K."/>
            <person name="LaButti K."/>
            <person name="Morin E."/>
            <person name="Salamov A."/>
            <person name="Lipzen A."/>
            <person name="Mereny Z."/>
            <person name="Hegedus B."/>
            <person name="Baldrian P."/>
            <person name="Stursova M."/>
            <person name="Weitz H."/>
            <person name="Taylor A."/>
            <person name="Grigoriev I.V."/>
            <person name="Nagy L.G."/>
            <person name="Martin F."/>
            <person name="Kauserud H."/>
        </authorList>
    </citation>
    <scope>NUCLEOTIDE SEQUENCE</scope>
    <source>
        <strain evidence="2">CBHHK067</strain>
    </source>
</reference>
<dbReference type="PROSITE" id="PS51459">
    <property type="entry name" value="FIDO"/>
    <property type="match status" value="1"/>
</dbReference>
<accession>A0AAD7CR94</accession>
<dbReference type="SUPFAM" id="SSF140931">
    <property type="entry name" value="Fic-like"/>
    <property type="match status" value="1"/>
</dbReference>
<dbReference type="AlphaFoldDB" id="A0AAD7CR94"/>
<dbReference type="EMBL" id="JARKIE010000281">
    <property type="protein sequence ID" value="KAJ7658410.1"/>
    <property type="molecule type" value="Genomic_DNA"/>
</dbReference>
<sequence length="140" mass="15396">MATRLAKIFTPTYVSRANAQLVHPAPSQVVKPNELLSASARPAYRAHYEPDRDTAFLAATLAYGLILGHPFLDGNKRIGDFLCSQPMPQLRGLTETDYETELLAMADRHTAVACGSRVVSSPEGLLSLGKQRLQKEGFRR</sequence>
<dbReference type="Proteomes" id="UP001221757">
    <property type="component" value="Unassembled WGS sequence"/>
</dbReference>